<dbReference type="Pfam" id="PF04613">
    <property type="entry name" value="LpxD"/>
    <property type="match status" value="1"/>
</dbReference>
<comment type="catalytic activity">
    <reaction evidence="7">
        <text>a UDP-3-O-[(3R)-3-hydroxyacyl]-alpha-D-glucosamine + a (3R)-hydroxyacyl-[ACP] = a UDP-2-N,3-O-bis[(3R)-3-hydroxyacyl]-alpha-D-glucosamine + holo-[ACP] + H(+)</text>
        <dbReference type="Rhea" id="RHEA:53836"/>
        <dbReference type="Rhea" id="RHEA-COMP:9685"/>
        <dbReference type="Rhea" id="RHEA-COMP:9945"/>
        <dbReference type="ChEBI" id="CHEBI:15378"/>
        <dbReference type="ChEBI" id="CHEBI:64479"/>
        <dbReference type="ChEBI" id="CHEBI:78827"/>
        <dbReference type="ChEBI" id="CHEBI:137740"/>
        <dbReference type="ChEBI" id="CHEBI:137748"/>
        <dbReference type="EC" id="2.3.1.191"/>
    </reaction>
</comment>
<keyword evidence="1 7" id="KW-0444">Lipid biosynthesis</keyword>
<evidence type="ECO:0000256" key="3">
    <source>
        <dbReference type="ARBA" id="ARBA00022679"/>
    </source>
</evidence>
<evidence type="ECO:0000256" key="6">
    <source>
        <dbReference type="ARBA" id="ARBA00023315"/>
    </source>
</evidence>
<feature type="domain" description="UDP-3-O-[3-hydroxymyristoyl] glucosamine N-acyltransferase non-repeat region" evidence="8">
    <location>
        <begin position="24"/>
        <end position="88"/>
    </location>
</feature>
<keyword evidence="5 7" id="KW-0443">Lipid metabolism</keyword>
<dbReference type="Gene3D" id="3.40.1390.10">
    <property type="entry name" value="MurE/MurF, N-terminal domain"/>
    <property type="match status" value="1"/>
</dbReference>
<dbReference type="Gene3D" id="1.20.5.170">
    <property type="match status" value="1"/>
</dbReference>
<evidence type="ECO:0000313" key="9">
    <source>
        <dbReference type="EMBL" id="BET44438.1"/>
    </source>
</evidence>
<dbReference type="GO" id="GO:0016410">
    <property type="term" value="F:N-acyltransferase activity"/>
    <property type="evidence" value="ECO:0007669"/>
    <property type="project" value="InterPro"/>
</dbReference>
<dbReference type="PANTHER" id="PTHR43378:SF2">
    <property type="entry name" value="UDP-3-O-ACYLGLUCOSAMINE N-ACYLTRANSFERASE 1, MITOCHONDRIAL-RELATED"/>
    <property type="match status" value="1"/>
</dbReference>
<sequence length="342" mass="36508">MVSIKLIDLAKAIDAQLYGDSNIYISGIASIHSAKENEITFLSDTKYLMQLENCKAAAVILKYKYLANSKKAALVVNDPYLAYAKLAKILSNTPHPSEGIHNTAVIADNVNIGINVSIGPNSVIEPGVLLGNNVSIGACCYVGQNSKINNNTHIWSNVSIYHNIDIGHHCLIQSGAVIGSDGFGYANENGKWIKIPQLGKVLIGNNVEIGASTTIDRGALDNTIIGNGVIIDNQCQIAHNVNIGDYTAIAGGVVMGGSLKIGTNCMIGGASVINGHIEICDNVIVTGMSMVMRSINKSGIYSSGIPLQPNSIWRKTAALVMNINKIVKRLKKIEQKIFSKHN</sequence>
<evidence type="ECO:0000256" key="7">
    <source>
        <dbReference type="HAMAP-Rule" id="MF_00523"/>
    </source>
</evidence>
<dbReference type="InterPro" id="IPR007691">
    <property type="entry name" value="LpxD"/>
</dbReference>
<dbReference type="EC" id="2.3.1.191" evidence="7"/>
<protein>
    <recommendedName>
        <fullName evidence="7">UDP-3-O-(3-hydroxymyristoyl)glucosamine N-acyltransferase</fullName>
        <shortName evidence="7">UDP-3-O-(3-OHC14)-GlcN N-acyltransferase</shortName>
        <ecNumber evidence="7">2.3.1.191</ecNumber>
    </recommendedName>
    <alternativeName>
        <fullName evidence="7">UDP-3-O-(3-hydroxytetradecanoyl)glucosamine N-acyltransferase</fullName>
    </alternativeName>
</protein>
<dbReference type="GO" id="GO:0009245">
    <property type="term" value="P:lipid A biosynthetic process"/>
    <property type="evidence" value="ECO:0007669"/>
    <property type="project" value="UniProtKB-UniRule"/>
</dbReference>
<evidence type="ECO:0000256" key="2">
    <source>
        <dbReference type="ARBA" id="ARBA00022556"/>
    </source>
</evidence>
<dbReference type="SUPFAM" id="SSF51161">
    <property type="entry name" value="Trimeric LpxA-like enzymes"/>
    <property type="match status" value="1"/>
</dbReference>
<dbReference type="CDD" id="cd03352">
    <property type="entry name" value="LbH_LpxD"/>
    <property type="match status" value="1"/>
</dbReference>
<dbReference type="GO" id="GO:0103118">
    <property type="term" value="F:UDP-3-O-[(3R)-3-hydroxyacyl]-glucosamine N-acyltransferase activity"/>
    <property type="evidence" value="ECO:0007669"/>
    <property type="project" value="UniProtKB-EC"/>
</dbReference>
<dbReference type="InterPro" id="IPR020573">
    <property type="entry name" value="UDP_GlcNAc_AcTrfase_non-rep"/>
</dbReference>
<evidence type="ECO:0000256" key="5">
    <source>
        <dbReference type="ARBA" id="ARBA00023098"/>
    </source>
</evidence>
<reference evidence="9" key="1">
    <citation type="journal article" date="2023" name="Front. Microbiol.">
        <title>Genome analysis of Candidatus Aschnera chinzeii, the bacterial endosymbiont of the blood-sucking bat fly Penicillidia jenynsii (Insecta: Diptera: Nycteribiidae).</title>
        <authorList>
            <person name="Koga R."/>
            <person name="Moriyama M."/>
            <person name="Nozaki T."/>
            <person name="Fukatsu T."/>
        </authorList>
    </citation>
    <scope>NUCLEOTIDE SEQUENCE</scope>
    <source>
        <strain evidence="9">Kw-01</strain>
    </source>
</reference>
<reference evidence="9" key="2">
    <citation type="submission" date="2023-10" db="EMBL/GenBank/DDBJ databases">
        <authorList>
            <person name="Koga R."/>
            <person name="Fukatsu T."/>
        </authorList>
    </citation>
    <scope>NUCLEOTIDE SEQUENCE</scope>
    <source>
        <strain evidence="9">Kw-01</strain>
    </source>
</reference>
<feature type="active site" description="Proton acceptor" evidence="7">
    <location>
        <position position="239"/>
    </location>
</feature>
<evidence type="ECO:0000256" key="1">
    <source>
        <dbReference type="ARBA" id="ARBA00022516"/>
    </source>
</evidence>
<dbReference type="InterPro" id="IPR011004">
    <property type="entry name" value="Trimer_LpxA-like_sf"/>
</dbReference>
<dbReference type="EMBL" id="AP028961">
    <property type="protein sequence ID" value="BET44438.1"/>
    <property type="molecule type" value="Genomic_DNA"/>
</dbReference>
<dbReference type="AlphaFoldDB" id="A0AAT9G3Z5"/>
<organism evidence="9">
    <name type="scientific">Candidatus Aschnera chinzeii</name>
    <dbReference type="NCBI Taxonomy" id="1485666"/>
    <lineage>
        <taxon>Bacteria</taxon>
        <taxon>Pseudomonadati</taxon>
        <taxon>Pseudomonadota</taxon>
        <taxon>Gammaproteobacteria</taxon>
        <taxon>Enterobacterales</taxon>
        <taxon>Enterobacteriaceae</taxon>
        <taxon>Candidatus Aschnera</taxon>
    </lineage>
</organism>
<dbReference type="NCBIfam" id="NF002060">
    <property type="entry name" value="PRK00892.1"/>
    <property type="match status" value="1"/>
</dbReference>
<keyword evidence="2 7" id="KW-0441">Lipid A biosynthesis</keyword>
<dbReference type="PANTHER" id="PTHR43378">
    <property type="entry name" value="UDP-3-O-ACYLGLUCOSAMINE N-ACYLTRANSFERASE"/>
    <property type="match status" value="1"/>
</dbReference>
<name>A0AAT9G3Z5_9ENTR</name>
<keyword evidence="3 7" id="KW-0808">Transferase</keyword>
<dbReference type="PROSITE" id="PS00101">
    <property type="entry name" value="HEXAPEP_TRANSFERASES"/>
    <property type="match status" value="2"/>
</dbReference>
<dbReference type="InterPro" id="IPR018357">
    <property type="entry name" value="Hexapep_transf_CS"/>
</dbReference>
<dbReference type="NCBIfam" id="TIGR01853">
    <property type="entry name" value="lipid_A_lpxD"/>
    <property type="match status" value="1"/>
</dbReference>
<proteinExistence type="inferred from homology"/>
<comment type="pathway">
    <text evidence="7">Glycolipid biosynthesis; lipid IV(A) biosynthesis; lipid IV(A) from (3R)-3-hydroxytetradecanoyl-[acyl-carrier-protein] and UDP-N-acetyl-alpha-D-glucosamine: step 3/6.</text>
</comment>
<dbReference type="InterPro" id="IPR001451">
    <property type="entry name" value="Hexapep"/>
</dbReference>
<accession>A0AAT9G3Z5</accession>
<dbReference type="GO" id="GO:0016020">
    <property type="term" value="C:membrane"/>
    <property type="evidence" value="ECO:0007669"/>
    <property type="project" value="GOC"/>
</dbReference>
<comment type="function">
    <text evidence="7">Catalyzes the N-acylation of UDP-3-O-(hydroxytetradecanoyl)glucosamine using 3-hydroxytetradecanoyl-ACP as the acyl donor. Is involved in the biosynthesis of lipid A, a phosphorylated glycolipid that anchors the lipopolysaccharide to the outer membrane of the cell.</text>
</comment>
<comment type="subunit">
    <text evidence="7">Homotrimer.</text>
</comment>
<dbReference type="FunFam" id="2.160.10.10:FF:000005">
    <property type="entry name" value="UDP-3-O-(3-hydroxymyristoyl)glucosamine N-acyltransferase"/>
    <property type="match status" value="1"/>
</dbReference>
<dbReference type="Pfam" id="PF00132">
    <property type="entry name" value="Hexapep"/>
    <property type="match status" value="3"/>
</dbReference>
<keyword evidence="4 7" id="KW-0677">Repeat</keyword>
<comment type="catalytic activity">
    <reaction evidence="7">
        <text>UDP-3-O-[(3R)-3-hydroxytetradecanoyl]-alpha-D-glucosamine + (3R)-hydroxytetradecanoyl-[ACP] = UDP-2-N,3-O-bis[(3R)-3-hydroxytetradecanoyl]-alpha-D-glucosamine + holo-[ACP] + H(+)</text>
        <dbReference type="Rhea" id="RHEA:17817"/>
        <dbReference type="Rhea" id="RHEA-COMP:9646"/>
        <dbReference type="Rhea" id="RHEA-COMP:9685"/>
        <dbReference type="ChEBI" id="CHEBI:15378"/>
        <dbReference type="ChEBI" id="CHEBI:64479"/>
        <dbReference type="ChEBI" id="CHEBI:71573"/>
        <dbReference type="ChEBI" id="CHEBI:78474"/>
        <dbReference type="ChEBI" id="CHEBI:78847"/>
    </reaction>
</comment>
<keyword evidence="6 7" id="KW-0012">Acyltransferase</keyword>
<evidence type="ECO:0000256" key="4">
    <source>
        <dbReference type="ARBA" id="ARBA00022737"/>
    </source>
</evidence>
<evidence type="ECO:0000259" key="8">
    <source>
        <dbReference type="Pfam" id="PF04613"/>
    </source>
</evidence>
<comment type="similarity">
    <text evidence="7">Belongs to the transferase hexapeptide repeat family. LpxD subfamily.</text>
</comment>
<dbReference type="Gene3D" id="2.160.10.10">
    <property type="entry name" value="Hexapeptide repeat proteins"/>
    <property type="match status" value="1"/>
</dbReference>
<gene>
    <name evidence="7 9" type="primary">lpxD</name>
    <name evidence="9" type="ORF">ACHINZ_1080</name>
</gene>
<dbReference type="HAMAP" id="MF_00523">
    <property type="entry name" value="LpxD"/>
    <property type="match status" value="1"/>
</dbReference>